<evidence type="ECO:0000313" key="2">
    <source>
        <dbReference type="Proteomes" id="UP000433183"/>
    </source>
</evidence>
<reference evidence="1 2" key="1">
    <citation type="submission" date="2019-11" db="EMBL/GenBank/DDBJ databases">
        <title>Characterization of a new Erwinia amylovora bacteriophage.</title>
        <authorList>
            <person name="Valentovich L.N."/>
            <person name="Akhremchuk A.E."/>
            <person name="Besarab N.V."/>
            <person name="Lagonenko A.L."/>
        </authorList>
    </citation>
    <scope>NUCLEOTIDE SEQUENCE [LARGE SCALE GENOMIC DNA]</scope>
</reference>
<keyword evidence="2" id="KW-1185">Reference proteome</keyword>
<sequence length="52" mass="5986">MFSLATTDRFNVTTCRTFDLYENAYRVALRGNFKSAKIINTITNKTEFSLSN</sequence>
<organism evidence="1 2">
    <name type="scientific">Erwinia phage Hena1</name>
    <dbReference type="NCBI Taxonomy" id="2678601"/>
    <lineage>
        <taxon>Viruses</taxon>
        <taxon>Duplodnaviria</taxon>
        <taxon>Heunggongvirae</taxon>
        <taxon>Uroviricota</taxon>
        <taxon>Caudoviricetes</taxon>
        <taxon>Vequintavirinae</taxon>
        <taxon>Henunavirus</taxon>
        <taxon>Henunavirus hena1</taxon>
    </lineage>
</organism>
<dbReference type="EMBL" id="MN732867">
    <property type="protein sequence ID" value="QGZ16416.1"/>
    <property type="molecule type" value="Genomic_DNA"/>
</dbReference>
<evidence type="ECO:0000313" key="1">
    <source>
        <dbReference type="EMBL" id="QGZ16416.1"/>
    </source>
</evidence>
<protein>
    <submittedName>
        <fullName evidence="1">Uncharacterized protein</fullName>
    </submittedName>
</protein>
<accession>A0A6B9JBI0</accession>
<gene>
    <name evidence="1" type="ORF">Hena1_02660</name>
</gene>
<name>A0A6B9JBI0_9CAUD</name>
<proteinExistence type="predicted"/>
<dbReference type="Proteomes" id="UP000433183">
    <property type="component" value="Segment"/>
</dbReference>